<organism evidence="4 5">
    <name type="scientific">Byssothecium circinans</name>
    <dbReference type="NCBI Taxonomy" id="147558"/>
    <lineage>
        <taxon>Eukaryota</taxon>
        <taxon>Fungi</taxon>
        <taxon>Dikarya</taxon>
        <taxon>Ascomycota</taxon>
        <taxon>Pezizomycotina</taxon>
        <taxon>Dothideomycetes</taxon>
        <taxon>Pleosporomycetidae</taxon>
        <taxon>Pleosporales</taxon>
        <taxon>Massarineae</taxon>
        <taxon>Massarinaceae</taxon>
        <taxon>Byssothecium</taxon>
    </lineage>
</organism>
<evidence type="ECO:0000259" key="3">
    <source>
        <dbReference type="Pfam" id="PF02582"/>
    </source>
</evidence>
<reference evidence="4" key="1">
    <citation type="journal article" date="2020" name="Stud. Mycol.">
        <title>101 Dothideomycetes genomes: a test case for predicting lifestyles and emergence of pathogens.</title>
        <authorList>
            <person name="Haridas S."/>
            <person name="Albert R."/>
            <person name="Binder M."/>
            <person name="Bloem J."/>
            <person name="Labutti K."/>
            <person name="Salamov A."/>
            <person name="Andreopoulos B."/>
            <person name="Baker S."/>
            <person name="Barry K."/>
            <person name="Bills G."/>
            <person name="Bluhm B."/>
            <person name="Cannon C."/>
            <person name="Castanera R."/>
            <person name="Culley D."/>
            <person name="Daum C."/>
            <person name="Ezra D."/>
            <person name="Gonzalez J."/>
            <person name="Henrissat B."/>
            <person name="Kuo A."/>
            <person name="Liang C."/>
            <person name="Lipzen A."/>
            <person name="Lutzoni F."/>
            <person name="Magnuson J."/>
            <person name="Mondo S."/>
            <person name="Nolan M."/>
            <person name="Ohm R."/>
            <person name="Pangilinan J."/>
            <person name="Park H.-J."/>
            <person name="Ramirez L."/>
            <person name="Alfaro M."/>
            <person name="Sun H."/>
            <person name="Tritt A."/>
            <person name="Yoshinaga Y."/>
            <person name="Zwiers L.-H."/>
            <person name="Turgeon B."/>
            <person name="Goodwin S."/>
            <person name="Spatafora J."/>
            <person name="Crous P."/>
            <person name="Grigoriev I."/>
        </authorList>
    </citation>
    <scope>NUCLEOTIDE SEQUENCE</scope>
    <source>
        <strain evidence="4">CBS 675.92</strain>
    </source>
</reference>
<comment type="similarity">
    <text evidence="1">Belongs to the RMD1/sif2 family.</text>
</comment>
<protein>
    <submittedName>
        <fullName evidence="4">DUF155-domain-containing protein</fullName>
    </submittedName>
</protein>
<dbReference type="GO" id="GO:0070131">
    <property type="term" value="P:positive regulation of mitochondrial translation"/>
    <property type="evidence" value="ECO:0007669"/>
    <property type="project" value="TreeGrafter"/>
</dbReference>
<evidence type="ECO:0000313" key="4">
    <source>
        <dbReference type="EMBL" id="KAF1950221.1"/>
    </source>
</evidence>
<accession>A0A6A5TC99</accession>
<name>A0A6A5TC99_9PLEO</name>
<evidence type="ECO:0000313" key="5">
    <source>
        <dbReference type="Proteomes" id="UP000800035"/>
    </source>
</evidence>
<dbReference type="Proteomes" id="UP000800035">
    <property type="component" value="Unassembled WGS sequence"/>
</dbReference>
<dbReference type="Pfam" id="PF02582">
    <property type="entry name" value="DUF155"/>
    <property type="match status" value="1"/>
</dbReference>
<proteinExistence type="inferred from homology"/>
<evidence type="ECO:0000256" key="2">
    <source>
        <dbReference type="SAM" id="MobiDB-lite"/>
    </source>
</evidence>
<feature type="region of interest" description="Disordered" evidence="2">
    <location>
        <begin position="63"/>
        <end position="101"/>
    </location>
</feature>
<dbReference type="InterPro" id="IPR003734">
    <property type="entry name" value="DUF155"/>
</dbReference>
<evidence type="ECO:0000256" key="1">
    <source>
        <dbReference type="ARBA" id="ARBA00008306"/>
    </source>
</evidence>
<dbReference type="PANTHER" id="PTHR16255:SF1">
    <property type="entry name" value="REQUIRED FOR MEIOTIC NUCLEAR DIVISION PROTEIN 1 HOMOLOG"/>
    <property type="match status" value="1"/>
</dbReference>
<dbReference type="GO" id="GO:0005739">
    <property type="term" value="C:mitochondrion"/>
    <property type="evidence" value="ECO:0007669"/>
    <property type="project" value="UniProtKB-ARBA"/>
</dbReference>
<gene>
    <name evidence="4" type="ORF">CC80DRAFT_455973</name>
</gene>
<dbReference type="EMBL" id="ML977027">
    <property type="protein sequence ID" value="KAF1950221.1"/>
    <property type="molecule type" value="Genomic_DNA"/>
</dbReference>
<dbReference type="AlphaFoldDB" id="A0A6A5TC99"/>
<sequence length="466" mass="52510">MTLFQPRHALNSFVRSIAPLAQQSLRRTPHPVTPACPWHRRPFVSTGVAYKKVEKIDFTQKQDVEAGSEAAPVDDNLPENSINHRKGARKSAEKTSSLRRVAVEAQRSRGFVRGRGNKRFVDPDVDTKTVTAYCAAETYNISSAARLLKTQGYNVDPFSTGLYPQVVHLQINEKPSEVKDFQQGDVFVFPSGTVVAWNVREREVIHLVSRVLVPAAEGSHLDTLETEDLDYLEDPTRENSEVVGDTIVLGTKAEAEISDATKEPATDSIDQRHEVDTILAKIAFSSGLARSTKLAVLESLLSSYQHSTRQIPIMLSKGESISLQGKSMPFTRSFILRKTGELLKIRAQLNLYSELTDSLPDIFWDSRHELGLEEYYDQVGRALDVGIRIKVLNEKIGFAQEIASVLRETLSEKHGLRLEWAIIALIAVEVVLEFYRHWKDSEERRDEKSTESLLRKYLLKEIGEKQ</sequence>
<keyword evidence="5" id="KW-1185">Reference proteome</keyword>
<feature type="domain" description="DUF155" evidence="3">
    <location>
        <begin position="186"/>
        <end position="393"/>
    </location>
</feature>
<dbReference type="OrthoDB" id="242766at2759"/>
<dbReference type="PANTHER" id="PTHR16255">
    <property type="entry name" value="REQUIRED FOR MEIOTIC NUCLEAR DIVISION PROTEIN 1 HOMOLOG"/>
    <property type="match status" value="1"/>
</dbReference>
<dbReference type="InterPro" id="IPR051624">
    <property type="entry name" value="RMD1/Sad1-interacting"/>
</dbReference>